<dbReference type="PANTHER" id="PTHR30456">
    <property type="entry name" value="PYRIDOXINE 5'-PHOSPHATE SYNTHASE"/>
    <property type="match status" value="1"/>
</dbReference>
<evidence type="ECO:0000256" key="4">
    <source>
        <dbReference type="HAMAP-Rule" id="MF_00279"/>
    </source>
</evidence>
<feature type="binding site" evidence="4">
    <location>
        <begin position="11"/>
        <end position="12"/>
    </location>
    <ligand>
        <name>1-deoxy-D-xylulose 5-phosphate</name>
        <dbReference type="ChEBI" id="CHEBI:57792"/>
    </ligand>
</feature>
<dbReference type="Pfam" id="PF03740">
    <property type="entry name" value="PdxJ"/>
    <property type="match status" value="1"/>
</dbReference>
<dbReference type="GO" id="GO:0008615">
    <property type="term" value="P:pyridoxine biosynthetic process"/>
    <property type="evidence" value="ECO:0007669"/>
    <property type="project" value="UniProtKB-UniRule"/>
</dbReference>
<reference evidence="6" key="1">
    <citation type="submission" date="2019-11" db="EMBL/GenBank/DDBJ databases">
        <authorList>
            <person name="Kojima H."/>
        </authorList>
    </citation>
    <scope>NUCLEOTIDE SEQUENCE</scope>
    <source>
        <strain evidence="6">H1576</strain>
    </source>
</reference>
<feature type="active site" description="Proton acceptor" evidence="4">
    <location>
        <position position="72"/>
    </location>
</feature>
<sequence>MSKMRLGVNIDHVAVLREARQVNDPDIIQALYVACASGADQITIHLREDRRHIQDADVKSIMALSKLPVNLECSINRDILNIVSRVKPHRATLVPEKRQEVTTEGGLDVFTYEDDVAYAIEQLHDSIIPVSLFVDPTIEAMDKSKELGAEMVELHTGLFANLFAMLNTSLPHSNHSVKELEHPRYMLSSMLENSIEQIKLSAIHADKIGLEVAAGHGLNYHNVHEMMKIKEIIELNIGQSIIARSVFSGLSDAIKEMKRLTTRI</sequence>
<feature type="binding site" evidence="4">
    <location>
        <position position="52"/>
    </location>
    <ligand>
        <name>1-deoxy-D-xylulose 5-phosphate</name>
        <dbReference type="ChEBI" id="CHEBI:57792"/>
    </ligand>
</feature>
<comment type="catalytic activity">
    <reaction evidence="4">
        <text>3-amino-2-oxopropyl phosphate + 1-deoxy-D-xylulose 5-phosphate = pyridoxine 5'-phosphate + phosphate + 2 H2O + H(+)</text>
        <dbReference type="Rhea" id="RHEA:15265"/>
        <dbReference type="ChEBI" id="CHEBI:15377"/>
        <dbReference type="ChEBI" id="CHEBI:15378"/>
        <dbReference type="ChEBI" id="CHEBI:43474"/>
        <dbReference type="ChEBI" id="CHEBI:57279"/>
        <dbReference type="ChEBI" id="CHEBI:57792"/>
        <dbReference type="ChEBI" id="CHEBI:58589"/>
        <dbReference type="EC" id="2.6.99.2"/>
    </reaction>
</comment>
<keyword evidence="3 4" id="KW-0664">Pyridoxine biosynthesis</keyword>
<comment type="pathway">
    <text evidence="4">Cofactor biosynthesis; pyridoxine 5'-phosphate biosynthesis; pyridoxine 5'-phosphate from D-erythrose 4-phosphate: step 5/5.</text>
</comment>
<feature type="binding site" evidence="4">
    <location>
        <position position="102"/>
    </location>
    <ligand>
        <name>1-deoxy-D-xylulose 5-phosphate</name>
        <dbReference type="ChEBI" id="CHEBI:57792"/>
    </ligand>
</feature>
<dbReference type="InterPro" id="IPR004569">
    <property type="entry name" value="PyrdxlP_synth_PdxJ"/>
</dbReference>
<dbReference type="NCBIfam" id="TIGR00559">
    <property type="entry name" value="pdxJ"/>
    <property type="match status" value="1"/>
</dbReference>
<feature type="site" description="Transition state stabilizer" evidence="4">
    <location>
        <position position="153"/>
    </location>
</feature>
<dbReference type="NCBIfam" id="NF003625">
    <property type="entry name" value="PRK05265.1-3"/>
    <property type="match status" value="1"/>
</dbReference>
<evidence type="ECO:0000256" key="3">
    <source>
        <dbReference type="ARBA" id="ARBA00023096"/>
    </source>
</evidence>
<gene>
    <name evidence="4" type="primary">pdxJ</name>
    <name evidence="6" type="ORF">GJV85_07940</name>
</gene>
<proteinExistence type="inferred from homology"/>
<feature type="binding site" evidence="4">
    <location>
        <position position="217"/>
    </location>
    <ligand>
        <name>3-amino-2-oxopropyl phosphate</name>
        <dbReference type="ChEBI" id="CHEBI:57279"/>
    </ligand>
</feature>
<feature type="binding site" evidence="4">
    <location>
        <position position="9"/>
    </location>
    <ligand>
        <name>3-amino-2-oxopropyl phosphate</name>
        <dbReference type="ChEBI" id="CHEBI:57279"/>
    </ligand>
</feature>
<dbReference type="KEGG" id="saqt:GJV85_07940"/>
<dbReference type="Gene3D" id="3.20.20.70">
    <property type="entry name" value="Aldolase class I"/>
    <property type="match status" value="1"/>
</dbReference>
<evidence type="ECO:0000256" key="2">
    <source>
        <dbReference type="ARBA" id="ARBA00022679"/>
    </source>
</evidence>
<dbReference type="GO" id="GO:0033856">
    <property type="term" value="F:pyridoxine 5'-phosphate synthase activity"/>
    <property type="evidence" value="ECO:0007669"/>
    <property type="project" value="UniProtKB-UniRule"/>
</dbReference>
<dbReference type="NCBIfam" id="NF003627">
    <property type="entry name" value="PRK05265.1-5"/>
    <property type="match status" value="1"/>
</dbReference>
<dbReference type="InterPro" id="IPR036130">
    <property type="entry name" value="Pyridoxine-5'_phos_synth"/>
</dbReference>
<keyword evidence="7" id="KW-1185">Reference proteome</keyword>
<accession>A0A975B0N5</accession>
<comment type="subunit">
    <text evidence="4">Homooctamer; tetramer of dimers.</text>
</comment>
<evidence type="ECO:0000313" key="6">
    <source>
        <dbReference type="EMBL" id="QSZ42042.1"/>
    </source>
</evidence>
<protein>
    <recommendedName>
        <fullName evidence="4 5">Pyridoxine 5'-phosphate synthase</fullName>
        <shortName evidence="4">PNP synthase</shortName>
        <ecNumber evidence="4 5">2.6.99.2</ecNumber>
    </recommendedName>
</protein>
<dbReference type="HAMAP" id="MF_00279">
    <property type="entry name" value="PdxJ"/>
    <property type="match status" value="1"/>
</dbReference>
<dbReference type="PANTHER" id="PTHR30456:SF0">
    <property type="entry name" value="PYRIDOXINE 5'-PHOSPHATE SYNTHASE"/>
    <property type="match status" value="1"/>
</dbReference>
<feature type="binding site" evidence="4">
    <location>
        <begin position="238"/>
        <end position="239"/>
    </location>
    <ligand>
        <name>3-amino-2-oxopropyl phosphate</name>
        <dbReference type="ChEBI" id="CHEBI:57279"/>
    </ligand>
</feature>
<keyword evidence="2 4" id="KW-0808">Transferase</keyword>
<name>A0A975B0N5_9BACT</name>
<feature type="binding site" evidence="4">
    <location>
        <position position="47"/>
    </location>
    <ligand>
        <name>1-deoxy-D-xylulose 5-phosphate</name>
        <dbReference type="ChEBI" id="CHEBI:57792"/>
    </ligand>
</feature>
<feature type="binding site" evidence="4">
    <location>
        <position position="20"/>
    </location>
    <ligand>
        <name>3-amino-2-oxopropyl phosphate</name>
        <dbReference type="ChEBI" id="CHEBI:57279"/>
    </ligand>
</feature>
<feature type="active site" description="Proton acceptor" evidence="4">
    <location>
        <position position="45"/>
    </location>
</feature>
<comment type="function">
    <text evidence="4">Catalyzes the complicated ring closure reaction between the two acyclic compounds 1-deoxy-D-xylulose-5-phosphate (DXP) and 3-amino-2-oxopropyl phosphate (1-amino-acetone-3-phosphate or AAP) to form pyridoxine 5'-phosphate (PNP) and inorganic phosphate.</text>
</comment>
<dbReference type="InterPro" id="IPR013785">
    <property type="entry name" value="Aldolase_TIM"/>
</dbReference>
<evidence type="ECO:0000256" key="5">
    <source>
        <dbReference type="NCBIfam" id="TIGR00559"/>
    </source>
</evidence>
<evidence type="ECO:0000313" key="7">
    <source>
        <dbReference type="Proteomes" id="UP000671852"/>
    </source>
</evidence>
<dbReference type="Proteomes" id="UP000671852">
    <property type="component" value="Chromosome"/>
</dbReference>
<dbReference type="CDD" id="cd00003">
    <property type="entry name" value="PNPsynthase"/>
    <property type="match status" value="1"/>
</dbReference>
<comment type="subcellular location">
    <subcellularLocation>
        <location evidence="4">Cytoplasm</location>
    </subcellularLocation>
</comment>
<keyword evidence="1 4" id="KW-0963">Cytoplasm</keyword>
<dbReference type="EMBL" id="CP046072">
    <property type="protein sequence ID" value="QSZ42042.1"/>
    <property type="molecule type" value="Genomic_DNA"/>
</dbReference>
<feature type="active site" description="Proton donor" evidence="4">
    <location>
        <position position="216"/>
    </location>
</feature>
<evidence type="ECO:0000256" key="1">
    <source>
        <dbReference type="ARBA" id="ARBA00022490"/>
    </source>
</evidence>
<dbReference type="AlphaFoldDB" id="A0A975B0N5"/>
<organism evidence="6 7">
    <name type="scientific">Sulfurimonas aquatica</name>
    <dbReference type="NCBI Taxonomy" id="2672570"/>
    <lineage>
        <taxon>Bacteria</taxon>
        <taxon>Pseudomonadati</taxon>
        <taxon>Campylobacterota</taxon>
        <taxon>Epsilonproteobacteria</taxon>
        <taxon>Campylobacterales</taxon>
        <taxon>Sulfurimonadaceae</taxon>
        <taxon>Sulfurimonas</taxon>
    </lineage>
</organism>
<reference evidence="6" key="2">
    <citation type="submission" date="2021-04" db="EMBL/GenBank/DDBJ databases">
        <title>Isolation and characterization of a novel species of the genus Sulfurimonas.</title>
        <authorList>
            <person name="Fukui M."/>
        </authorList>
    </citation>
    <scope>NUCLEOTIDE SEQUENCE</scope>
    <source>
        <strain evidence="6">H1576</strain>
    </source>
</reference>
<dbReference type="GO" id="GO:0005829">
    <property type="term" value="C:cytosol"/>
    <property type="evidence" value="ECO:0007669"/>
    <property type="project" value="TreeGrafter"/>
</dbReference>
<dbReference type="EC" id="2.6.99.2" evidence="4 5"/>
<dbReference type="SUPFAM" id="SSF63892">
    <property type="entry name" value="Pyridoxine 5'-phosphate synthase"/>
    <property type="match status" value="1"/>
</dbReference>
<comment type="similarity">
    <text evidence="4">Belongs to the PNP synthase family.</text>
</comment>